<dbReference type="RefSeq" id="WP_306272946.1">
    <property type="nucleotide sequence ID" value="NZ_CP130472.1"/>
</dbReference>
<dbReference type="PROSITE" id="PS50943">
    <property type="entry name" value="HTH_CROC1"/>
    <property type="match status" value="1"/>
</dbReference>
<dbReference type="Gene3D" id="3.40.630.30">
    <property type="match status" value="1"/>
</dbReference>
<dbReference type="Proteomes" id="UP001235874">
    <property type="component" value="Chromosome"/>
</dbReference>
<evidence type="ECO:0000313" key="4">
    <source>
        <dbReference type="EMBL" id="WLS46574.1"/>
    </source>
</evidence>
<dbReference type="EMBL" id="CP130472">
    <property type="protein sequence ID" value="WLS46574.1"/>
    <property type="molecule type" value="Genomic_DNA"/>
</dbReference>
<feature type="domain" description="N-acetyltransferase" evidence="3">
    <location>
        <begin position="145"/>
        <end position="294"/>
    </location>
</feature>
<dbReference type="InterPro" id="IPR010982">
    <property type="entry name" value="Lambda_DNA-bd_dom_sf"/>
</dbReference>
<dbReference type="CDD" id="cd00093">
    <property type="entry name" value="HTH_XRE"/>
    <property type="match status" value="1"/>
</dbReference>
<dbReference type="PROSITE" id="PS51186">
    <property type="entry name" value="GNAT"/>
    <property type="match status" value="1"/>
</dbReference>
<keyword evidence="5" id="KW-1185">Reference proteome</keyword>
<reference evidence="4 5" key="1">
    <citation type="submission" date="2023-07" db="EMBL/GenBank/DDBJ databases">
        <title>Micromonospora profundi TRM 95458 converts glycerol to a new osmotic compound.</title>
        <authorList>
            <person name="Lu D."/>
        </authorList>
    </citation>
    <scope>NUCLEOTIDE SEQUENCE [LARGE SCALE GENOMIC DNA]</scope>
    <source>
        <strain evidence="4 5">TRM95458</strain>
    </source>
</reference>
<dbReference type="GO" id="GO:0016747">
    <property type="term" value="F:acyltransferase activity, transferring groups other than amino-acyl groups"/>
    <property type="evidence" value="ECO:0007669"/>
    <property type="project" value="InterPro"/>
</dbReference>
<evidence type="ECO:0000256" key="1">
    <source>
        <dbReference type="SAM" id="MobiDB-lite"/>
    </source>
</evidence>
<evidence type="ECO:0000259" key="2">
    <source>
        <dbReference type="PROSITE" id="PS50943"/>
    </source>
</evidence>
<dbReference type="KEGG" id="mprn:Q3V37_04670"/>
<accession>A0AAJ6KZ97</accession>
<dbReference type="InterPro" id="IPR001387">
    <property type="entry name" value="Cro/C1-type_HTH"/>
</dbReference>
<dbReference type="SUPFAM" id="SSF55729">
    <property type="entry name" value="Acyl-CoA N-acyltransferases (Nat)"/>
    <property type="match status" value="1"/>
</dbReference>
<dbReference type="InterPro" id="IPR000182">
    <property type="entry name" value="GNAT_dom"/>
</dbReference>
<evidence type="ECO:0000259" key="3">
    <source>
        <dbReference type="PROSITE" id="PS51186"/>
    </source>
</evidence>
<protein>
    <submittedName>
        <fullName evidence="4">Helix-turn-helix transcriptional regulator</fullName>
    </submittedName>
</protein>
<dbReference type="AlphaFoldDB" id="A0AAJ6KZ97"/>
<feature type="domain" description="HTH cro/C1-type" evidence="2">
    <location>
        <begin position="14"/>
        <end position="69"/>
    </location>
</feature>
<feature type="compositionally biased region" description="Basic and acidic residues" evidence="1">
    <location>
        <begin position="71"/>
        <end position="84"/>
    </location>
</feature>
<dbReference type="Gene3D" id="1.10.260.40">
    <property type="entry name" value="lambda repressor-like DNA-binding domains"/>
    <property type="match status" value="1"/>
</dbReference>
<sequence>MAIGEDAIDVGATLRDLRRRVDLSQRELADRSGVPKSTLARIEAGRGAGPAFRTVERLVRAAGGELAVRLPGDEPRLDEPRLDEPEAEGPEAERSGADEPEAELRDEAGRRYPAHLDVRRVLTLKDWPGAWWVHSYTLPERLWPLRVPELTYDLDRGRRDERRWRNQTRAQVRFRRATEGLPVTSWRFLAEVPGAGAVGELRAHERSVDLLLGEDWGDRRELVLEGVVVAPGLRTLGIGRQLIGLLAREMAVAGIRTTHAIAEAGGVDFLLACGFELQAGRPSALALEVRSSRP</sequence>
<feature type="region of interest" description="Disordered" evidence="1">
    <location>
        <begin position="69"/>
        <end position="104"/>
    </location>
</feature>
<feature type="compositionally biased region" description="Basic and acidic residues" evidence="1">
    <location>
        <begin position="91"/>
        <end position="104"/>
    </location>
</feature>
<evidence type="ECO:0000313" key="5">
    <source>
        <dbReference type="Proteomes" id="UP001235874"/>
    </source>
</evidence>
<dbReference type="SUPFAM" id="SSF47413">
    <property type="entry name" value="lambda repressor-like DNA-binding domains"/>
    <property type="match status" value="1"/>
</dbReference>
<name>A0AAJ6KZ97_9ACTN</name>
<organism evidence="4 5">
    <name type="scientific">Micromonospora profundi</name>
    <dbReference type="NCBI Taxonomy" id="1420889"/>
    <lineage>
        <taxon>Bacteria</taxon>
        <taxon>Bacillati</taxon>
        <taxon>Actinomycetota</taxon>
        <taxon>Actinomycetes</taxon>
        <taxon>Micromonosporales</taxon>
        <taxon>Micromonosporaceae</taxon>
        <taxon>Micromonospora</taxon>
    </lineage>
</organism>
<dbReference type="Pfam" id="PF13560">
    <property type="entry name" value="HTH_31"/>
    <property type="match status" value="1"/>
</dbReference>
<gene>
    <name evidence="4" type="ORF">Q3V37_04670</name>
</gene>
<dbReference type="GO" id="GO:0003677">
    <property type="term" value="F:DNA binding"/>
    <property type="evidence" value="ECO:0007669"/>
    <property type="project" value="InterPro"/>
</dbReference>
<proteinExistence type="predicted"/>
<dbReference type="InterPro" id="IPR016181">
    <property type="entry name" value="Acyl_CoA_acyltransferase"/>
</dbReference>
<dbReference type="SMART" id="SM00530">
    <property type="entry name" value="HTH_XRE"/>
    <property type="match status" value="1"/>
</dbReference>